<sequence length="635" mass="70887">MPMLRSFMKYTFHHRSISFLLSFTLIVAVALLAGCRDNDVTSDTEPIPDDSVTTLEPSAVDISKIYIPVELQSINLYKSSSTWYYGRSKQSDHFIVFWGAGYKDKDPGSAEVPETYRVNIDDLLAKAESFYDLNITKLKFAEVGTGKSNLDRYKMLIFVYYQSEWLATGSGYDNKIGALWVSPSTCKPVGSVIAHEIGHSFQYQVFCDLKGSSGFRYGFGGKGGNAFWEQTAQWQSYQSYPTQAFTDSDFGIYTENYARHICHEAQRYASYFIHYYWADKHGRDIIGRIWREAKEPEDPLQAYMRITNITNAQFNEEIYDAATRFVTWDLDAIRDIGADYIGAHTFKYTTLEDGSYQVAYDRCPGTTGYNVIRLNVPAAGTSISAGFTGLVNAPGFNHVEEASRAGWRYGYVALLKNGVRTYSEMYSGTNGTATFTVPDNCSKLWFVVTGAPDTYAPHPWDDDNSNDEQWPYKVKFTNTNLYGNVTFDGTETPQNVTLTYDISFPFSATVYPGTTVTLDDDIITLAKAFVLQPGEITSSIGKSIKLYAVESNGTLNANTTANNGHWFNTGGNVCAWGGEARVFSEFNGTALSFAIGQYPGQCAAGNKYTIKQALVYEYESGKTVQATFVFNITLL</sequence>
<dbReference type="InterPro" id="IPR045690">
    <property type="entry name" value="DUF6055"/>
</dbReference>
<dbReference type="STRING" id="688867.SAMN05660236_5722"/>
<accession>A0A1T5MLM5</accession>
<gene>
    <name evidence="2" type="ORF">SAMN05660236_5722</name>
</gene>
<dbReference type="Pfam" id="PF19527">
    <property type="entry name" value="DUF6055"/>
    <property type="match status" value="1"/>
</dbReference>
<keyword evidence="3" id="KW-1185">Reference proteome</keyword>
<organism evidence="2 3">
    <name type="scientific">Ohtaekwangia koreensis</name>
    <dbReference type="NCBI Taxonomy" id="688867"/>
    <lineage>
        <taxon>Bacteria</taxon>
        <taxon>Pseudomonadati</taxon>
        <taxon>Bacteroidota</taxon>
        <taxon>Cytophagia</taxon>
        <taxon>Cytophagales</taxon>
        <taxon>Fulvivirgaceae</taxon>
        <taxon>Ohtaekwangia</taxon>
    </lineage>
</organism>
<dbReference type="PROSITE" id="PS51257">
    <property type="entry name" value="PROKAR_LIPOPROTEIN"/>
    <property type="match status" value="1"/>
</dbReference>
<dbReference type="Pfam" id="PF16151">
    <property type="entry name" value="DUF4859"/>
    <property type="match status" value="1"/>
</dbReference>
<dbReference type="EMBL" id="FUZU01000005">
    <property type="protein sequence ID" value="SKC88894.1"/>
    <property type="molecule type" value="Genomic_DNA"/>
</dbReference>
<evidence type="ECO:0000313" key="2">
    <source>
        <dbReference type="EMBL" id="SKC88894.1"/>
    </source>
</evidence>
<dbReference type="RefSeq" id="WP_221409003.1">
    <property type="nucleotide sequence ID" value="NZ_FUZU01000005.1"/>
</dbReference>
<dbReference type="InterPro" id="IPR032339">
    <property type="entry name" value="DUF4859"/>
</dbReference>
<feature type="domain" description="DUF4859" evidence="1">
    <location>
        <begin position="511"/>
        <end position="622"/>
    </location>
</feature>
<proteinExistence type="predicted"/>
<evidence type="ECO:0000313" key="3">
    <source>
        <dbReference type="Proteomes" id="UP000190961"/>
    </source>
</evidence>
<reference evidence="2 3" key="1">
    <citation type="submission" date="2017-02" db="EMBL/GenBank/DDBJ databases">
        <authorList>
            <person name="Peterson S.W."/>
        </authorList>
    </citation>
    <scope>NUCLEOTIDE SEQUENCE [LARGE SCALE GENOMIC DNA]</scope>
    <source>
        <strain evidence="2 3">DSM 25262</strain>
    </source>
</reference>
<evidence type="ECO:0000259" key="1">
    <source>
        <dbReference type="Pfam" id="PF16151"/>
    </source>
</evidence>
<name>A0A1T5MLM5_9BACT</name>
<protein>
    <recommendedName>
        <fullName evidence="1">DUF4859 domain-containing protein</fullName>
    </recommendedName>
</protein>
<dbReference type="AlphaFoldDB" id="A0A1T5MLM5"/>
<dbReference type="Proteomes" id="UP000190961">
    <property type="component" value="Unassembled WGS sequence"/>
</dbReference>